<dbReference type="AlphaFoldDB" id="G0MSF6"/>
<keyword evidence="2" id="KW-1185">Reference proteome</keyword>
<dbReference type="HOGENOM" id="CLU_422889_0_0_1"/>
<protein>
    <recommendedName>
        <fullName evidence="3">DUF19 domain-containing protein</fullName>
    </recommendedName>
</protein>
<gene>
    <name evidence="1" type="ORF">CAEBREN_14247</name>
</gene>
<dbReference type="OMA" id="LAQFDMI"/>
<sequence>MPLKEVEERKRRNMKFKFQVVYYSKDSLTKLCESYSDIANKCLLEKCHVEDNIASFVSRHFSFACKQDFEMEKFASQECITETVVRSNCSVLINQEPQIGGEMFCPKLEEFLSCVEQPLKVSCRTDAFQYLVGLVANYGCLIVTGSNQLLSTEVTPLTGALTEDPAISVKLGSPVKNDEDDLHSFATTTVENELTPTFELHKSDNFLNDRTTVIHEQQDNGITTFSELVEDIPNKQENDALESSGEIPITESIKILKLQENVHSAIVTAEPNIITNNYNSENMTDCYTSIVGDFGRYLHSSPTASFVRFPLFGIKPMELEVLCAKFEVATKCVEKLCTGNCRLPPIKSFVDSQLKEACMLRETPDFMMEFTCLQNILKENTLLTDDSKLTPKSCGEKLKTSALSCLAPLLRLWTGIKDNRKDTEVVFPIFEFSRIELLELCDSFANYRNCVRNKNTSSCKSEPIISFAEEHFGQICTTQQIEASMKTHDCINSINISEMAFCQKFSRGETSPGKRKCSKVRRYTKCVRKLVSKLCGHLLLAQFDMIVNRFGCE</sequence>
<reference evidence="2" key="1">
    <citation type="submission" date="2011-07" db="EMBL/GenBank/DDBJ databases">
        <authorList>
            <consortium name="Caenorhabditis brenneri Sequencing and Analysis Consortium"/>
            <person name="Wilson R.K."/>
        </authorList>
    </citation>
    <scope>NUCLEOTIDE SEQUENCE [LARGE SCALE GENOMIC DNA]</scope>
    <source>
        <strain evidence="2">PB2801</strain>
    </source>
</reference>
<accession>G0MSF6</accession>
<dbReference type="Proteomes" id="UP000008068">
    <property type="component" value="Unassembled WGS sequence"/>
</dbReference>
<evidence type="ECO:0000313" key="2">
    <source>
        <dbReference type="Proteomes" id="UP000008068"/>
    </source>
</evidence>
<dbReference type="EMBL" id="GL379809">
    <property type="protein sequence ID" value="EGT42648.1"/>
    <property type="molecule type" value="Genomic_DNA"/>
</dbReference>
<dbReference type="OrthoDB" id="5871362at2759"/>
<proteinExistence type="predicted"/>
<organism evidence="2">
    <name type="scientific">Caenorhabditis brenneri</name>
    <name type="common">Nematode worm</name>
    <dbReference type="NCBI Taxonomy" id="135651"/>
    <lineage>
        <taxon>Eukaryota</taxon>
        <taxon>Metazoa</taxon>
        <taxon>Ecdysozoa</taxon>
        <taxon>Nematoda</taxon>
        <taxon>Chromadorea</taxon>
        <taxon>Rhabditida</taxon>
        <taxon>Rhabditina</taxon>
        <taxon>Rhabditomorpha</taxon>
        <taxon>Rhabditoidea</taxon>
        <taxon>Rhabditidae</taxon>
        <taxon>Peloderinae</taxon>
        <taxon>Caenorhabditis</taxon>
    </lineage>
</organism>
<evidence type="ECO:0000313" key="1">
    <source>
        <dbReference type="EMBL" id="EGT42648.1"/>
    </source>
</evidence>
<evidence type="ECO:0008006" key="3">
    <source>
        <dbReference type="Google" id="ProtNLM"/>
    </source>
</evidence>
<dbReference type="eggNOG" id="ENOG502S6YT">
    <property type="taxonomic scope" value="Eukaryota"/>
</dbReference>
<dbReference type="FunCoup" id="G0MSF6">
    <property type="interactions" value="114"/>
</dbReference>
<name>G0MSF6_CAEBE</name>
<dbReference type="InParanoid" id="G0MSF6"/>